<evidence type="ECO:0000313" key="2">
    <source>
        <dbReference type="Proteomes" id="UP000798662"/>
    </source>
</evidence>
<sequence>MTAVVPAVLADLCLAVAILLACHGVSILESEWLSRVQPDVAWYLGLGIAVTIPASIVAYVSRPRLVVSLILTFVGGGVVTALSVAAVARSVRYLKGYAAVVERSRVDPATTPVAARILFFRAAASGVVLSWAARLTAALLTHELIPTVGLPAAVEVLDFLLWAGFAVALRGRRHSPLLTPLTFDDSRLAMSAGQQPAAGIAAVGLPTVVVDSPGSGGNDGGERAAAPPSTSPLYLCRLDPGVWRRVVCAARSSATMVNLECRMYEPQFPEPDDVVMVVVKEIQEMGAYVHLLEYNNAQGMIMLSELSRRRIRSVNKLIRVGRQEVVAVVRVDHDKGYIDLSKRRVAPEDAVKMEEKWNKARSVHSIMRHIAETVDTDVEDLYVRWGWPLYKKYGHAYDAFRASVTDAAGVLAGLDIKDAEREELEKNVKLRLTVQPMKLRADIEVTCSRFEGVDAVRAALTAGEASSEEATPIKIKLVAPPLYVVTTSALRKADGITALNKVLAVVEKEIVARHGKYKLVKEPRAVSDKDDKQLSSLMEQLEMENREVAGDDDASDTE</sequence>
<proteinExistence type="predicted"/>
<protein>
    <submittedName>
        <fullName evidence="1">Uncharacterized protein</fullName>
    </submittedName>
</protein>
<gene>
    <name evidence="1" type="ORF">I4F81_001093</name>
</gene>
<accession>A0ACC3BLY2</accession>
<comment type="caution">
    <text evidence="1">The sequence shown here is derived from an EMBL/GenBank/DDBJ whole genome shotgun (WGS) entry which is preliminary data.</text>
</comment>
<evidence type="ECO:0000313" key="1">
    <source>
        <dbReference type="EMBL" id="KAK1858492.1"/>
    </source>
</evidence>
<keyword evidence="2" id="KW-1185">Reference proteome</keyword>
<dbReference type="EMBL" id="CM020618">
    <property type="protein sequence ID" value="KAK1858492.1"/>
    <property type="molecule type" value="Genomic_DNA"/>
</dbReference>
<name>A0ACC3BLY2_PYRYE</name>
<reference evidence="1" key="1">
    <citation type="submission" date="2019-11" db="EMBL/GenBank/DDBJ databases">
        <title>Nori genome reveals adaptations in red seaweeds to the harsh intertidal environment.</title>
        <authorList>
            <person name="Wang D."/>
            <person name="Mao Y."/>
        </authorList>
    </citation>
    <scope>NUCLEOTIDE SEQUENCE</scope>
    <source>
        <tissue evidence="1">Gametophyte</tissue>
    </source>
</reference>
<dbReference type="Proteomes" id="UP000798662">
    <property type="component" value="Chromosome 1"/>
</dbReference>
<organism evidence="1 2">
    <name type="scientific">Pyropia yezoensis</name>
    <name type="common">Susabi-nori</name>
    <name type="synonym">Porphyra yezoensis</name>
    <dbReference type="NCBI Taxonomy" id="2788"/>
    <lineage>
        <taxon>Eukaryota</taxon>
        <taxon>Rhodophyta</taxon>
        <taxon>Bangiophyceae</taxon>
        <taxon>Bangiales</taxon>
        <taxon>Bangiaceae</taxon>
        <taxon>Pyropia</taxon>
    </lineage>
</organism>